<gene>
    <name evidence="1" type="ORF">SCFA_900001</name>
</gene>
<proteinExistence type="predicted"/>
<organism evidence="1">
    <name type="scientific">anaerobic digester metagenome</name>
    <dbReference type="NCBI Taxonomy" id="1263854"/>
    <lineage>
        <taxon>unclassified sequences</taxon>
        <taxon>metagenomes</taxon>
        <taxon>ecological metagenomes</taxon>
    </lineage>
</organism>
<reference evidence="1" key="1">
    <citation type="submission" date="2019-03" db="EMBL/GenBank/DDBJ databases">
        <authorList>
            <person name="Hao L."/>
        </authorList>
    </citation>
    <scope>NUCLEOTIDE SEQUENCE</scope>
</reference>
<dbReference type="AlphaFoldDB" id="A0A485M975"/>
<evidence type="ECO:0000313" key="1">
    <source>
        <dbReference type="EMBL" id="VFU18872.1"/>
    </source>
</evidence>
<dbReference type="EMBL" id="CAADRM010000159">
    <property type="protein sequence ID" value="VFU18872.1"/>
    <property type="molecule type" value="Genomic_DNA"/>
</dbReference>
<protein>
    <submittedName>
        <fullName evidence="1">Uncharacterized protein</fullName>
    </submittedName>
</protein>
<name>A0A485M975_9ZZZZ</name>
<accession>A0A485M975</accession>
<sequence>MSEGSIPGVFEYLGWFAGLFIPVSECREH</sequence>